<dbReference type="Proteomes" id="UP000002218">
    <property type="component" value="Chromosome"/>
</dbReference>
<evidence type="ECO:0000313" key="2">
    <source>
        <dbReference type="Proteomes" id="UP000002218"/>
    </source>
</evidence>
<protein>
    <recommendedName>
        <fullName evidence="3">DNA binding domain protein, excisionase family</fullName>
    </recommendedName>
</protein>
<name>C8XES0_NAKMY</name>
<dbReference type="InParanoid" id="C8XES0"/>
<proteinExistence type="predicted"/>
<keyword evidence="2" id="KW-1185">Reference proteome</keyword>
<organism evidence="1 2">
    <name type="scientific">Nakamurella multipartita (strain ATCC 700099 / DSM 44233 / CIP 104796 / JCM 9543 / NBRC 105858 / Y-104)</name>
    <name type="common">Microsphaera multipartita</name>
    <dbReference type="NCBI Taxonomy" id="479431"/>
    <lineage>
        <taxon>Bacteria</taxon>
        <taxon>Bacillati</taxon>
        <taxon>Actinomycetota</taxon>
        <taxon>Actinomycetes</taxon>
        <taxon>Nakamurellales</taxon>
        <taxon>Nakamurellaceae</taxon>
        <taxon>Nakamurella</taxon>
    </lineage>
</organism>
<dbReference type="KEGG" id="nml:Namu_3496"/>
<dbReference type="AlphaFoldDB" id="C8XES0"/>
<dbReference type="HOGENOM" id="CLU_191453_1_0_11"/>
<accession>C8XES0</accession>
<evidence type="ECO:0000313" key="1">
    <source>
        <dbReference type="EMBL" id="ACV79821.1"/>
    </source>
</evidence>
<dbReference type="eggNOG" id="ENOG5033DV1">
    <property type="taxonomic scope" value="Bacteria"/>
</dbReference>
<dbReference type="OrthoDB" id="4870800at2"/>
<sequence length="64" mass="6919">MARHLVTIAAAAEFAAVNPRTIRRRISDGTITAYRVGPRILRVDLNEVENKLLRPIATGGGHAA</sequence>
<evidence type="ECO:0008006" key="3">
    <source>
        <dbReference type="Google" id="ProtNLM"/>
    </source>
</evidence>
<reference evidence="2" key="1">
    <citation type="submission" date="2009-09" db="EMBL/GenBank/DDBJ databases">
        <title>The complete genome of Nakamurella multipartita DSM 44233.</title>
        <authorList>
            <consortium name="US DOE Joint Genome Institute (JGI-PGF)"/>
            <person name="Lucas S."/>
            <person name="Copeland A."/>
            <person name="Lapidus A."/>
            <person name="Glavina del Rio T."/>
            <person name="Dalin E."/>
            <person name="Tice H."/>
            <person name="Bruce D."/>
            <person name="Goodwin L."/>
            <person name="Pitluck S."/>
            <person name="Kyrpides N."/>
            <person name="Mavromatis K."/>
            <person name="Ivanova N."/>
            <person name="Ovchinnikova G."/>
            <person name="Sims D."/>
            <person name="Meincke L."/>
            <person name="Brettin T."/>
            <person name="Detter J.C."/>
            <person name="Han C."/>
            <person name="Larimer F."/>
            <person name="Land M."/>
            <person name="Hauser L."/>
            <person name="Markowitz V."/>
            <person name="Cheng J.-F."/>
            <person name="Hugenholtz P."/>
            <person name="Woyke T."/>
            <person name="Wu D."/>
            <person name="Klenk H.-P."/>
            <person name="Eisen J.A."/>
        </authorList>
    </citation>
    <scope>NUCLEOTIDE SEQUENCE [LARGE SCALE GENOMIC DNA]</scope>
    <source>
        <strain evidence="2">ATCC 700099 / DSM 44233 / CIP 104796 / JCM 9543 / NBRC 105858 / Y-104</strain>
    </source>
</reference>
<gene>
    <name evidence="1" type="ordered locus">Namu_3496</name>
</gene>
<dbReference type="EMBL" id="CP001737">
    <property type="protein sequence ID" value="ACV79821.1"/>
    <property type="molecule type" value="Genomic_DNA"/>
</dbReference>
<reference evidence="1 2" key="2">
    <citation type="journal article" date="2010" name="Stand. Genomic Sci.">
        <title>Complete genome sequence of Nakamurella multipartita type strain (Y-104).</title>
        <authorList>
            <person name="Tice H."/>
            <person name="Mayilraj S."/>
            <person name="Sims D."/>
            <person name="Lapidus A."/>
            <person name="Nolan M."/>
            <person name="Lucas S."/>
            <person name="Glavina Del Rio T."/>
            <person name="Copeland A."/>
            <person name="Cheng J.F."/>
            <person name="Meincke L."/>
            <person name="Bruce D."/>
            <person name="Goodwin L."/>
            <person name="Pitluck S."/>
            <person name="Ivanova N."/>
            <person name="Mavromatis K."/>
            <person name="Ovchinnikova G."/>
            <person name="Pati A."/>
            <person name="Chen A."/>
            <person name="Palaniappan K."/>
            <person name="Land M."/>
            <person name="Hauser L."/>
            <person name="Chang Y.J."/>
            <person name="Jeffries C.D."/>
            <person name="Detter J.C."/>
            <person name="Brettin T."/>
            <person name="Rohde M."/>
            <person name="Goker M."/>
            <person name="Bristow J."/>
            <person name="Eisen J.A."/>
            <person name="Markowitz V."/>
            <person name="Hugenholtz P."/>
            <person name="Kyrpides N.C."/>
            <person name="Klenk H.P."/>
            <person name="Chen F."/>
        </authorList>
    </citation>
    <scope>NUCLEOTIDE SEQUENCE [LARGE SCALE GENOMIC DNA]</scope>
    <source>
        <strain evidence="2">ATCC 700099 / DSM 44233 / CIP 104796 / JCM 9543 / NBRC 105858 / Y-104</strain>
    </source>
</reference>